<dbReference type="InterPro" id="IPR051403">
    <property type="entry name" value="NosZ/Cyto_c_oxidase_sub2"/>
</dbReference>
<dbReference type="EMBL" id="JAYJLD010000001">
    <property type="protein sequence ID" value="MEB3100221.1"/>
    <property type="molecule type" value="Genomic_DNA"/>
</dbReference>
<dbReference type="RefSeq" id="WP_371752464.1">
    <property type="nucleotide sequence ID" value="NZ_JAYJLD010000001.1"/>
</dbReference>
<keyword evidence="10" id="KW-1185">Reference proteome</keyword>
<dbReference type="InterPro" id="IPR001505">
    <property type="entry name" value="Copper_CuA"/>
</dbReference>
<sequence length="155" mass="17056">MELPRYEKIWLITGSITLVIFLVLLGIMGFAMGFNPSGHMKTIAPDQVGATPPFDKPGLFTVADKEYRAVMQAKVFAFLPGEMTIPAGSKIHFEVTSPDVVHGMYIAGTNVNMMIVPGHISEFTHTFNKPGDYLILCNEYCGSGHHLMLGRIIVQ</sequence>
<feature type="transmembrane region" description="Helical" evidence="7">
    <location>
        <begin position="12"/>
        <end position="34"/>
    </location>
</feature>
<keyword evidence="7" id="KW-1133">Transmembrane helix</keyword>
<dbReference type="Pfam" id="PF00116">
    <property type="entry name" value="COX2"/>
    <property type="match status" value="1"/>
</dbReference>
<comment type="catalytic activity">
    <reaction evidence="6">
        <text>4 Fe(II)-[cytochrome c] + O2 + 8 H(+)(in) = 4 Fe(III)-[cytochrome c] + 2 H2O + 4 H(+)(out)</text>
        <dbReference type="Rhea" id="RHEA:11436"/>
        <dbReference type="Rhea" id="RHEA-COMP:10350"/>
        <dbReference type="Rhea" id="RHEA-COMP:14399"/>
        <dbReference type="ChEBI" id="CHEBI:15377"/>
        <dbReference type="ChEBI" id="CHEBI:15378"/>
        <dbReference type="ChEBI" id="CHEBI:15379"/>
        <dbReference type="ChEBI" id="CHEBI:29033"/>
        <dbReference type="ChEBI" id="CHEBI:29034"/>
        <dbReference type="EC" id="7.1.1.9"/>
    </reaction>
</comment>
<protein>
    <recommendedName>
        <fullName evidence="5">Cytochrome aa3 subunit 2</fullName>
    </recommendedName>
</protein>
<gene>
    <name evidence="9" type="ORF">VF724_00930</name>
</gene>
<dbReference type="PANTHER" id="PTHR42838">
    <property type="entry name" value="CYTOCHROME C OXIDASE SUBUNIT II"/>
    <property type="match status" value="1"/>
</dbReference>
<keyword evidence="7" id="KW-0812">Transmembrane</keyword>
<dbReference type="SUPFAM" id="SSF49503">
    <property type="entry name" value="Cupredoxins"/>
    <property type="match status" value="1"/>
</dbReference>
<evidence type="ECO:0000256" key="3">
    <source>
        <dbReference type="ARBA" id="ARBA00023008"/>
    </source>
</evidence>
<organism evidence="9 10">
    <name type="scientific">Ferviditalea candida</name>
    <dbReference type="NCBI Taxonomy" id="3108399"/>
    <lineage>
        <taxon>Bacteria</taxon>
        <taxon>Bacillati</taxon>
        <taxon>Bacillota</taxon>
        <taxon>Bacilli</taxon>
        <taxon>Bacillales</taxon>
        <taxon>Paenibacillaceae</taxon>
        <taxon>Ferviditalea</taxon>
    </lineage>
</organism>
<evidence type="ECO:0000256" key="1">
    <source>
        <dbReference type="ARBA" id="ARBA00004196"/>
    </source>
</evidence>
<keyword evidence="2" id="KW-0479">Metal-binding</keyword>
<dbReference type="Gene3D" id="2.60.40.420">
    <property type="entry name" value="Cupredoxins - blue copper proteins"/>
    <property type="match status" value="1"/>
</dbReference>
<evidence type="ECO:0000256" key="7">
    <source>
        <dbReference type="SAM" id="Phobius"/>
    </source>
</evidence>
<keyword evidence="3" id="KW-0186">Copper</keyword>
<evidence type="ECO:0000256" key="4">
    <source>
        <dbReference type="ARBA" id="ARBA00024688"/>
    </source>
</evidence>
<dbReference type="PROSITE" id="PS50857">
    <property type="entry name" value="COX2_CUA"/>
    <property type="match status" value="1"/>
</dbReference>
<dbReference type="InterPro" id="IPR008972">
    <property type="entry name" value="Cupredoxin"/>
</dbReference>
<keyword evidence="7" id="KW-0472">Membrane</keyword>
<dbReference type="InterPro" id="IPR002429">
    <property type="entry name" value="CcO_II-like_C"/>
</dbReference>
<proteinExistence type="predicted"/>
<evidence type="ECO:0000256" key="5">
    <source>
        <dbReference type="ARBA" id="ARBA00031399"/>
    </source>
</evidence>
<evidence type="ECO:0000256" key="2">
    <source>
        <dbReference type="ARBA" id="ARBA00022723"/>
    </source>
</evidence>
<name>A0ABU5ZFY8_9BACL</name>
<reference evidence="9" key="1">
    <citation type="submission" date="2023-12" db="EMBL/GenBank/DDBJ databases">
        <title>Fervidustalea candida gen. nov., sp. nov., a novel member of the family Paenibacillaceae isolated from a geothermal area.</title>
        <authorList>
            <person name="Li W.-J."/>
            <person name="Jiao J.-Y."/>
            <person name="Chen Y."/>
        </authorList>
    </citation>
    <scope>NUCLEOTIDE SEQUENCE</scope>
    <source>
        <strain evidence="9">SYSU GA230002</strain>
    </source>
</reference>
<evidence type="ECO:0000313" key="10">
    <source>
        <dbReference type="Proteomes" id="UP001310386"/>
    </source>
</evidence>
<dbReference type="PROSITE" id="PS00078">
    <property type="entry name" value="COX2"/>
    <property type="match status" value="1"/>
</dbReference>
<dbReference type="PANTHER" id="PTHR42838:SF2">
    <property type="entry name" value="NITROUS-OXIDE REDUCTASE"/>
    <property type="match status" value="1"/>
</dbReference>
<dbReference type="Proteomes" id="UP001310386">
    <property type="component" value="Unassembled WGS sequence"/>
</dbReference>
<evidence type="ECO:0000313" key="9">
    <source>
        <dbReference type="EMBL" id="MEB3100221.1"/>
    </source>
</evidence>
<evidence type="ECO:0000256" key="6">
    <source>
        <dbReference type="ARBA" id="ARBA00047816"/>
    </source>
</evidence>
<feature type="domain" description="Cytochrome oxidase subunit II copper A binding" evidence="8">
    <location>
        <begin position="55"/>
        <end position="155"/>
    </location>
</feature>
<dbReference type="InterPro" id="IPR034214">
    <property type="entry name" value="Ba3_CcO_II_C"/>
</dbReference>
<comment type="caution">
    <text evidence="9">The sequence shown here is derived from an EMBL/GenBank/DDBJ whole genome shotgun (WGS) entry which is preliminary data.</text>
</comment>
<accession>A0ABU5ZFY8</accession>
<evidence type="ECO:0000259" key="8">
    <source>
        <dbReference type="PROSITE" id="PS50857"/>
    </source>
</evidence>
<dbReference type="CDD" id="cd13913">
    <property type="entry name" value="ba3_CcO_II_C"/>
    <property type="match status" value="1"/>
</dbReference>
<comment type="function">
    <text evidence="4">Subunits I and II form the functional core of the enzyme complex. Electrons originating in cytochrome c are transferred via heme a and Cu(A) to the binuclear center formed by heme a3 and Cu(B).</text>
</comment>
<comment type="subcellular location">
    <subcellularLocation>
        <location evidence="1">Cell envelope</location>
    </subcellularLocation>
</comment>